<dbReference type="Pfam" id="PF00059">
    <property type="entry name" value="Lectin_C"/>
    <property type="match status" value="1"/>
</dbReference>
<dbReference type="InterPro" id="IPR016187">
    <property type="entry name" value="CTDL_fold"/>
</dbReference>
<dbReference type="Proteomes" id="UP001283361">
    <property type="component" value="Unassembled WGS sequence"/>
</dbReference>
<dbReference type="SUPFAM" id="SSF56436">
    <property type="entry name" value="C-type lectin-like"/>
    <property type="match status" value="1"/>
</dbReference>
<dbReference type="InterPro" id="IPR001304">
    <property type="entry name" value="C-type_lectin-like"/>
</dbReference>
<organism evidence="2 3">
    <name type="scientific">Elysia crispata</name>
    <name type="common">lettuce slug</name>
    <dbReference type="NCBI Taxonomy" id="231223"/>
    <lineage>
        <taxon>Eukaryota</taxon>
        <taxon>Metazoa</taxon>
        <taxon>Spiralia</taxon>
        <taxon>Lophotrochozoa</taxon>
        <taxon>Mollusca</taxon>
        <taxon>Gastropoda</taxon>
        <taxon>Heterobranchia</taxon>
        <taxon>Euthyneura</taxon>
        <taxon>Panpulmonata</taxon>
        <taxon>Sacoglossa</taxon>
        <taxon>Placobranchoidea</taxon>
        <taxon>Plakobranchidae</taxon>
        <taxon>Elysia</taxon>
    </lineage>
</organism>
<comment type="caution">
    <text evidence="2">The sequence shown here is derived from an EMBL/GenBank/DDBJ whole genome shotgun (WGS) entry which is preliminary data.</text>
</comment>
<dbReference type="Gene3D" id="3.10.100.10">
    <property type="entry name" value="Mannose-Binding Protein A, subunit A"/>
    <property type="match status" value="1"/>
</dbReference>
<dbReference type="PANTHER" id="PTHR22801">
    <property type="entry name" value="LITHOSTATHINE"/>
    <property type="match status" value="1"/>
</dbReference>
<dbReference type="AlphaFoldDB" id="A0AAE1AM76"/>
<evidence type="ECO:0000313" key="2">
    <source>
        <dbReference type="EMBL" id="KAK3790294.1"/>
    </source>
</evidence>
<dbReference type="PANTHER" id="PTHR22801:SF63">
    <property type="entry name" value="C-TYPE LECTIN DOMAIN-CONTAINING PROTEIN"/>
    <property type="match status" value="1"/>
</dbReference>
<dbReference type="CDD" id="cd00037">
    <property type="entry name" value="CLECT"/>
    <property type="match status" value="1"/>
</dbReference>
<feature type="domain" description="C-type lectin" evidence="1">
    <location>
        <begin position="37"/>
        <end position="146"/>
    </location>
</feature>
<proteinExistence type="predicted"/>
<evidence type="ECO:0000313" key="3">
    <source>
        <dbReference type="Proteomes" id="UP001283361"/>
    </source>
</evidence>
<name>A0AAE1AM76_9GAST</name>
<keyword evidence="3" id="KW-1185">Reference proteome</keyword>
<dbReference type="EMBL" id="JAWDGP010001550">
    <property type="protein sequence ID" value="KAK3790294.1"/>
    <property type="molecule type" value="Genomic_DNA"/>
</dbReference>
<dbReference type="InterPro" id="IPR016186">
    <property type="entry name" value="C-type_lectin-like/link_sf"/>
</dbReference>
<sequence>MLSLFLSSAATASKPGIRDTCPYGLVRSVNPFHLQVFIGTCFYFVVNERLEYKEAKLKCSTFGGLSALPKTETLNNYLTNQSQHYYGVGDELWIGLHDEKDKRTFIWEDKEELTWENFAGDNGPDNNWFIELFEDCVALNPMDGFWYEFW</sequence>
<dbReference type="InterPro" id="IPR050801">
    <property type="entry name" value="Ca-Dep_Lectins_ImmuneDev"/>
</dbReference>
<protein>
    <recommendedName>
        <fullName evidence="1">C-type lectin domain-containing protein</fullName>
    </recommendedName>
</protein>
<evidence type="ECO:0000259" key="1">
    <source>
        <dbReference type="PROSITE" id="PS50041"/>
    </source>
</evidence>
<reference evidence="2" key="1">
    <citation type="journal article" date="2023" name="G3 (Bethesda)">
        <title>A reference genome for the long-term kleptoplast-retaining sea slug Elysia crispata morphotype clarki.</title>
        <authorList>
            <person name="Eastman K.E."/>
            <person name="Pendleton A.L."/>
            <person name="Shaikh M.A."/>
            <person name="Suttiyut T."/>
            <person name="Ogas R."/>
            <person name="Tomko P."/>
            <person name="Gavelis G."/>
            <person name="Widhalm J.R."/>
            <person name="Wisecaver J.H."/>
        </authorList>
    </citation>
    <scope>NUCLEOTIDE SEQUENCE</scope>
    <source>
        <strain evidence="2">ECLA1</strain>
    </source>
</reference>
<gene>
    <name evidence="2" type="ORF">RRG08_034855</name>
</gene>
<dbReference type="PROSITE" id="PS50041">
    <property type="entry name" value="C_TYPE_LECTIN_2"/>
    <property type="match status" value="1"/>
</dbReference>
<accession>A0AAE1AM76</accession>